<evidence type="ECO:0000256" key="9">
    <source>
        <dbReference type="ARBA" id="ARBA00023204"/>
    </source>
</evidence>
<dbReference type="GeneID" id="9834714"/>
<keyword evidence="7 11" id="KW-0805">Transcription regulation</keyword>
<dbReference type="InterPro" id="IPR004600">
    <property type="entry name" value="TFIIH_Tfb4/GTF2H3"/>
</dbReference>
<dbReference type="KEGG" id="ota:OT_ostta01g02120"/>
<name>A0A090LXK1_OSTTA</name>
<dbReference type="Gene3D" id="3.40.50.410">
    <property type="entry name" value="von Willebrand factor, type A domain"/>
    <property type="match status" value="1"/>
</dbReference>
<keyword evidence="9 11" id="KW-0234">DNA repair</keyword>
<dbReference type="FunCoup" id="A0A090LXK1">
    <property type="interactions" value="1800"/>
</dbReference>
<comment type="caution">
    <text evidence="13">The sequence shown here is derived from an EMBL/GenBank/DDBJ whole genome shotgun (WGS) entry which is preliminary data.</text>
</comment>
<keyword evidence="14" id="KW-1185">Reference proteome</keyword>
<evidence type="ECO:0000313" key="14">
    <source>
        <dbReference type="Proteomes" id="UP000009170"/>
    </source>
</evidence>
<evidence type="ECO:0000256" key="8">
    <source>
        <dbReference type="ARBA" id="ARBA00023163"/>
    </source>
</evidence>
<dbReference type="PANTHER" id="PTHR12831">
    <property type="entry name" value="TRANSCRIPTION INITIATION FACTOR IIH TFIIH , POLYPEPTIDE 3-RELATED"/>
    <property type="match status" value="1"/>
</dbReference>
<reference evidence="13 14" key="2">
    <citation type="journal article" date="2014" name="BMC Genomics">
        <title>An improved genome of the model marine alga Ostreococcus tauri unfolds by assessing Illumina de novo assemblies.</title>
        <authorList>
            <person name="Blanc-Mathieu R."/>
            <person name="Verhelst B."/>
            <person name="Derelle E."/>
            <person name="Rombauts S."/>
            <person name="Bouget F.Y."/>
            <person name="Carre I."/>
            <person name="Chateau A."/>
            <person name="Eyre-Walker A."/>
            <person name="Grimsley N."/>
            <person name="Moreau H."/>
            <person name="Piegu B."/>
            <person name="Rivals E."/>
            <person name="Schackwitz W."/>
            <person name="Van de Peer Y."/>
            <person name="Piganeau G."/>
        </authorList>
    </citation>
    <scope>NUCLEOTIDE SEQUENCE [LARGE SCALE GENOMIC DNA]</scope>
    <source>
        <strain evidence="14">OTTH 0595 / CCAP 157/2 / RCC745</strain>
    </source>
</reference>
<evidence type="ECO:0000256" key="6">
    <source>
        <dbReference type="ARBA" id="ARBA00022833"/>
    </source>
</evidence>
<sequence length="342" mass="37035">MPEPRDDDVTDDRSLLIVLVETNPRTWETSEGKGEGTPASRGLSSVLGATITFLNAFFALNQQNRAVVVAVHGDGCHYLYTSPLGVETDEDGDEAEDARWANKVGGLDPLQSEAGPTILRRLGELNAAETGSSATGAKRDKADSDDGPATSPFAGALSLALCYCNRAQALENAAGLRSKPRILCLQASQDNPTDYIPMMNAIFSAQRQSIPVDAFALGEHDSPFMQQAAHITRGAYVKPTLGDGLLQYLLSTAVMDLRSRAFLKLPAARGVDFRASCFCHNGPSSVGLRVLRLPLRLLRRSSRVRHVRHHIRRPRRSIIDVIDPSSRAISPPRPPARPPARA</sequence>
<keyword evidence="5 11" id="KW-0863">Zinc-finger</keyword>
<keyword evidence="4 11" id="KW-0227">DNA damage</keyword>
<dbReference type="Pfam" id="PF03850">
    <property type="entry name" value="Tfb4"/>
    <property type="match status" value="1"/>
</dbReference>
<evidence type="ECO:0000256" key="4">
    <source>
        <dbReference type="ARBA" id="ARBA00022763"/>
    </source>
</evidence>
<evidence type="ECO:0000256" key="12">
    <source>
        <dbReference type="SAM" id="MobiDB-lite"/>
    </source>
</evidence>
<dbReference type="Proteomes" id="UP000009170">
    <property type="component" value="Unassembled WGS sequence"/>
</dbReference>
<comment type="similarity">
    <text evidence="2 11">Belongs to the TFB4 family.</text>
</comment>
<evidence type="ECO:0000256" key="3">
    <source>
        <dbReference type="ARBA" id="ARBA00022723"/>
    </source>
</evidence>
<evidence type="ECO:0000256" key="7">
    <source>
        <dbReference type="ARBA" id="ARBA00023015"/>
    </source>
</evidence>
<dbReference type="OrthoDB" id="17307at2759"/>
<evidence type="ECO:0000256" key="11">
    <source>
        <dbReference type="RuleBase" id="RU368090"/>
    </source>
</evidence>
<dbReference type="InterPro" id="IPR036465">
    <property type="entry name" value="vWFA_dom_sf"/>
</dbReference>
<comment type="function">
    <text evidence="11">Component of the general transcription and DNA repair factor IIH (TFIIH) core complex, which is involved in general and transcription-coupled nucleotide excision repair (NER) of damaged DNA and, when complexed to CAK, in RNA transcription by RNA polymerase II. In NER, TFIIH acts by opening DNA around the lesion to allow the excision of the damaged oligonucleotide and its replacement by a new DNA fragment. In transcription, TFIIH has an essential role in transcription initiation. When the pre-initiation complex (PIC) has been established, TFIIH is required for promoter opening and promoter escape. Phosphorylation of the C-terminal tail (CTD) of the largest subunit of RNA polymerase II by the kinase module CAK controls the initiation of transcription.</text>
</comment>
<dbReference type="GO" id="GO:0008270">
    <property type="term" value="F:zinc ion binding"/>
    <property type="evidence" value="ECO:0007669"/>
    <property type="project" value="UniProtKB-KW"/>
</dbReference>
<evidence type="ECO:0000256" key="5">
    <source>
        <dbReference type="ARBA" id="ARBA00022771"/>
    </source>
</evidence>
<evidence type="ECO:0000256" key="2">
    <source>
        <dbReference type="ARBA" id="ARBA00005273"/>
    </source>
</evidence>
<accession>A0A090LXK1</accession>
<gene>
    <name evidence="13" type="ORF">OT_ostta01g02120</name>
</gene>
<reference evidence="14" key="1">
    <citation type="journal article" date="2006" name="Proc. Natl. Acad. Sci. U.S.A.">
        <title>Genome analysis of the smallest free-living eukaryote Ostreococcus tauri unveils many unique features.</title>
        <authorList>
            <person name="Derelle E."/>
            <person name="Ferraz C."/>
            <person name="Rombauts S."/>
            <person name="Rouze P."/>
            <person name="Worden A.Z."/>
            <person name="Robbens S."/>
            <person name="Partensky F."/>
            <person name="Degroeve S."/>
            <person name="Echeynie S."/>
            <person name="Cooke R."/>
            <person name="Saeys Y."/>
            <person name="Wuyts J."/>
            <person name="Jabbari K."/>
            <person name="Bowler C."/>
            <person name="Panaud O."/>
            <person name="Piegu B."/>
            <person name="Ball S.G."/>
            <person name="Ral J.-P."/>
            <person name="Bouget F.-Y."/>
            <person name="Piganeau G."/>
            <person name="De Baets B."/>
            <person name="Picard A."/>
            <person name="Delseny M."/>
            <person name="Demaille J."/>
            <person name="Van de Peer Y."/>
            <person name="Moreau H."/>
        </authorList>
    </citation>
    <scope>NUCLEOTIDE SEQUENCE [LARGE SCALE GENOMIC DNA]</scope>
    <source>
        <strain evidence="14">OTTH 0595 / CCAP 157/2 / RCC745</strain>
    </source>
</reference>
<comment type="subunit">
    <text evidence="11">Component of the 7-subunit TFIIH core complex composed of XPB, XPD, TFB1/GTF2H1, GTF2H2/P44, TFB4/GTF2H3, TFB2/GTF2H4 and TFB5/GTF2H5, which is active in NER. The core complex associates with the 3-subunit CDK-activating kinase (CAK) module composed of CYCH1/cyclin H1, CDKD and MAT1/At4g30820 to form the 10-subunit holoenzyme (holo-TFIIH) active in transcription.</text>
</comment>
<keyword evidence="6 11" id="KW-0862">Zinc</keyword>
<feature type="region of interest" description="Disordered" evidence="12">
    <location>
        <begin position="129"/>
        <end position="149"/>
    </location>
</feature>
<dbReference type="RefSeq" id="XP_003074271.2">
    <property type="nucleotide sequence ID" value="XM_003074224.2"/>
</dbReference>
<evidence type="ECO:0000256" key="1">
    <source>
        <dbReference type="ARBA" id="ARBA00004123"/>
    </source>
</evidence>
<evidence type="ECO:0000313" key="13">
    <source>
        <dbReference type="EMBL" id="CEF96615.1"/>
    </source>
</evidence>
<keyword evidence="8 11" id="KW-0804">Transcription</keyword>
<keyword evidence="10 11" id="KW-0539">Nucleus</keyword>
<dbReference type="GO" id="GO:0005675">
    <property type="term" value="C:transcription factor TFIIH holo complex"/>
    <property type="evidence" value="ECO:0007669"/>
    <property type="project" value="UniProtKB-UniRule"/>
</dbReference>
<dbReference type="GO" id="GO:0006289">
    <property type="term" value="P:nucleotide-excision repair"/>
    <property type="evidence" value="ECO:0007669"/>
    <property type="project" value="UniProtKB-UniRule"/>
</dbReference>
<organism evidence="13 14">
    <name type="scientific">Ostreococcus tauri</name>
    <name type="common">Marine green alga</name>
    <dbReference type="NCBI Taxonomy" id="70448"/>
    <lineage>
        <taxon>Eukaryota</taxon>
        <taxon>Viridiplantae</taxon>
        <taxon>Chlorophyta</taxon>
        <taxon>Mamiellophyceae</taxon>
        <taxon>Mamiellales</taxon>
        <taxon>Bathycoccaceae</taxon>
        <taxon>Ostreococcus</taxon>
    </lineage>
</organism>
<comment type="subcellular location">
    <subcellularLocation>
        <location evidence="1 11">Nucleus</location>
    </subcellularLocation>
</comment>
<dbReference type="AlphaFoldDB" id="A0A090LXK1"/>
<dbReference type="EMBL" id="CAID01000001">
    <property type="protein sequence ID" value="CEF96615.1"/>
    <property type="molecule type" value="Genomic_DNA"/>
</dbReference>
<dbReference type="GO" id="GO:0006355">
    <property type="term" value="P:regulation of DNA-templated transcription"/>
    <property type="evidence" value="ECO:0007669"/>
    <property type="project" value="InterPro"/>
</dbReference>
<dbReference type="PANTHER" id="PTHR12831:SF0">
    <property type="entry name" value="GENERAL TRANSCRIPTION FACTOR IIH SUBUNIT 3"/>
    <property type="match status" value="1"/>
</dbReference>
<dbReference type="STRING" id="70448.A0A090LXK1"/>
<proteinExistence type="inferred from homology"/>
<evidence type="ECO:0000256" key="10">
    <source>
        <dbReference type="ARBA" id="ARBA00023242"/>
    </source>
</evidence>
<protein>
    <recommendedName>
        <fullName evidence="11">General transcription and DNA repair factor IIH subunit TFB4</fullName>
    </recommendedName>
    <alternativeName>
        <fullName evidence="11">RNA polymerase II transcription factor B subunit 4</fullName>
    </alternativeName>
</protein>
<dbReference type="InParanoid" id="A0A090LXK1"/>
<dbReference type="GO" id="GO:0000439">
    <property type="term" value="C:transcription factor TFIIH core complex"/>
    <property type="evidence" value="ECO:0007669"/>
    <property type="project" value="UniProtKB-UniRule"/>
</dbReference>
<keyword evidence="3 11" id="KW-0479">Metal-binding</keyword>